<dbReference type="Gene3D" id="3.30.450.20">
    <property type="entry name" value="PAS domain"/>
    <property type="match status" value="1"/>
</dbReference>
<dbReference type="SMART" id="SM00331">
    <property type="entry name" value="PP2C_SIG"/>
    <property type="match status" value="1"/>
</dbReference>
<accession>A0A1T4VB78</accession>
<dbReference type="RefSeq" id="WP_078928696.1">
    <property type="nucleotide sequence ID" value="NZ_FUXX01000017.1"/>
</dbReference>
<evidence type="ECO:0000313" key="4">
    <source>
        <dbReference type="EMBL" id="SKA62153.1"/>
    </source>
</evidence>
<evidence type="ECO:0000256" key="2">
    <source>
        <dbReference type="SAM" id="Phobius"/>
    </source>
</evidence>
<dbReference type="GO" id="GO:0016020">
    <property type="term" value="C:membrane"/>
    <property type="evidence" value="ECO:0007669"/>
    <property type="project" value="InterPro"/>
</dbReference>
<organism evidence="4 5">
    <name type="scientific">Succinivibrio dextrinosolvens DSM 3072</name>
    <dbReference type="NCBI Taxonomy" id="1123324"/>
    <lineage>
        <taxon>Bacteria</taxon>
        <taxon>Pseudomonadati</taxon>
        <taxon>Pseudomonadota</taxon>
        <taxon>Gammaproteobacteria</taxon>
        <taxon>Aeromonadales</taxon>
        <taxon>Succinivibrionaceae</taxon>
        <taxon>Succinivibrio</taxon>
    </lineage>
</organism>
<dbReference type="Pfam" id="PF00672">
    <property type="entry name" value="HAMP"/>
    <property type="match status" value="1"/>
</dbReference>
<dbReference type="Proteomes" id="UP000242432">
    <property type="component" value="Unassembled WGS sequence"/>
</dbReference>
<keyword evidence="2" id="KW-1133">Transmembrane helix</keyword>
<sequence>MEDLKEKIANSIRRKIMVLSLGGACMAFLCILCVFMFSIFSINETLSDWLPQLKDKLSEEIAEHTSESKMQLYENHVVADASTLELNFKKPMDDCDLLAGTLSLYVNNPERYISQNVSTDNVSLDNKFFYTEYSNGVNLNSPAVKKDVTAVNNMKDLLRIVASQYEKLPLCFYVISKSGYCLSINSNVLSYGGKQFSFLSLEQGKTNFDSRSLPAYTIHDNSNVKVRHGLITDVFYNNGEPVVSYSTPFFDRKGFAGVVAFDISLTDLVRFSYRADKDHEWKFFFMDKSGKIKMSSFEEGIFSVSADLSLKQIASVDIKELVSNVNNDRSGISRIRMDGTSYYVAFSPVPSLDGYLADVFFEDDIKEALKSSSEQLFGLLTEKNEQIFKIIGRYRIMSGVFLTLILLISLTIAYRIVKKYTSPIERISQEIKSLATGDFEKRICVNSGDEIEDLAENINNMVVEIKKKIDSISKVTSEKAQMEATMSVAKTIQSNMLPKKFDISNSHDNFDLFAMNLPAKSVSGDFYDLFMVDDDRIIVTIADVSGKGIPAALFMVTSMTILKNLSHMMLKDNNDLANVVTQTNLQLCDNNKEGMFVTLFTAVINLKTREMTYVSGGHNPPLLLTKKTSAYEYLKVPRIFPMLGVSDLIEYEQNTISLDEGDCLFLYTDGVTEAINVNEMLFGETRLLKVMNDEMKTAKPEKVVKGVYNRILEFAGEAEQFDDITMLCFRFK</sequence>
<reference evidence="5" key="1">
    <citation type="submission" date="2017-02" db="EMBL/GenBank/DDBJ databases">
        <authorList>
            <person name="Varghese N."/>
            <person name="Submissions S."/>
        </authorList>
    </citation>
    <scope>NUCLEOTIDE SEQUENCE [LARGE SCALE GENOMIC DNA]</scope>
    <source>
        <strain evidence="5">DSM 3072</strain>
    </source>
</reference>
<dbReference type="CDD" id="cd06225">
    <property type="entry name" value="HAMP"/>
    <property type="match status" value="1"/>
</dbReference>
<gene>
    <name evidence="4" type="ORF">SAMN02745213_01209</name>
</gene>
<protein>
    <submittedName>
        <fullName evidence="4">Sigma-B regulation protein RsbU (Phosphoserine phosphatase)</fullName>
    </submittedName>
</protein>
<dbReference type="PANTHER" id="PTHR43156">
    <property type="entry name" value="STAGE II SPORULATION PROTEIN E-RELATED"/>
    <property type="match status" value="1"/>
</dbReference>
<dbReference type="GO" id="GO:0016791">
    <property type="term" value="F:phosphatase activity"/>
    <property type="evidence" value="ECO:0007669"/>
    <property type="project" value="TreeGrafter"/>
</dbReference>
<dbReference type="EMBL" id="FUXX01000017">
    <property type="protein sequence ID" value="SKA62153.1"/>
    <property type="molecule type" value="Genomic_DNA"/>
</dbReference>
<dbReference type="Pfam" id="PF07228">
    <property type="entry name" value="SpoIIE"/>
    <property type="match status" value="1"/>
</dbReference>
<dbReference type="InterPro" id="IPR052016">
    <property type="entry name" value="Bact_Sigma-Reg"/>
</dbReference>
<dbReference type="GO" id="GO:0007165">
    <property type="term" value="P:signal transduction"/>
    <property type="evidence" value="ECO:0007669"/>
    <property type="project" value="InterPro"/>
</dbReference>
<keyword evidence="1" id="KW-0378">Hydrolase</keyword>
<dbReference type="InterPro" id="IPR036457">
    <property type="entry name" value="PPM-type-like_dom_sf"/>
</dbReference>
<keyword evidence="2" id="KW-0812">Transmembrane</keyword>
<dbReference type="CDD" id="cd18773">
    <property type="entry name" value="PDC1_HK_sensor"/>
    <property type="match status" value="1"/>
</dbReference>
<dbReference type="InterPro" id="IPR003660">
    <property type="entry name" value="HAMP_dom"/>
</dbReference>
<feature type="transmembrane region" description="Helical" evidence="2">
    <location>
        <begin position="396"/>
        <end position="417"/>
    </location>
</feature>
<dbReference type="SUPFAM" id="SSF158472">
    <property type="entry name" value="HAMP domain-like"/>
    <property type="match status" value="1"/>
</dbReference>
<proteinExistence type="predicted"/>
<keyword evidence="5" id="KW-1185">Reference proteome</keyword>
<evidence type="ECO:0000256" key="1">
    <source>
        <dbReference type="ARBA" id="ARBA00022801"/>
    </source>
</evidence>
<feature type="transmembrane region" description="Helical" evidence="2">
    <location>
        <begin position="16"/>
        <end position="40"/>
    </location>
</feature>
<evidence type="ECO:0000259" key="3">
    <source>
        <dbReference type="PROSITE" id="PS50885"/>
    </source>
</evidence>
<dbReference type="InterPro" id="IPR001932">
    <property type="entry name" value="PPM-type_phosphatase-like_dom"/>
</dbReference>
<dbReference type="SUPFAM" id="SSF81606">
    <property type="entry name" value="PP2C-like"/>
    <property type="match status" value="1"/>
</dbReference>
<dbReference type="SMART" id="SM00304">
    <property type="entry name" value="HAMP"/>
    <property type="match status" value="1"/>
</dbReference>
<keyword evidence="2" id="KW-0472">Membrane</keyword>
<dbReference type="PANTHER" id="PTHR43156:SF2">
    <property type="entry name" value="STAGE II SPORULATION PROTEIN E"/>
    <property type="match status" value="1"/>
</dbReference>
<name>A0A1T4VB78_9GAMM</name>
<dbReference type="AlphaFoldDB" id="A0A1T4VB78"/>
<dbReference type="PROSITE" id="PS50885">
    <property type="entry name" value="HAMP"/>
    <property type="match status" value="1"/>
</dbReference>
<feature type="domain" description="HAMP" evidence="3">
    <location>
        <begin position="418"/>
        <end position="470"/>
    </location>
</feature>
<dbReference type="Gene3D" id="3.60.40.10">
    <property type="entry name" value="PPM-type phosphatase domain"/>
    <property type="match status" value="1"/>
</dbReference>
<dbReference type="Gene3D" id="6.10.340.10">
    <property type="match status" value="1"/>
</dbReference>
<evidence type="ECO:0000313" key="5">
    <source>
        <dbReference type="Proteomes" id="UP000242432"/>
    </source>
</evidence>